<dbReference type="SUPFAM" id="SSF55073">
    <property type="entry name" value="Nucleotide cyclase"/>
    <property type="match status" value="1"/>
</dbReference>
<dbReference type="PANTHER" id="PTHR11920:SF335">
    <property type="entry name" value="GUANYLATE CYCLASE"/>
    <property type="match status" value="1"/>
</dbReference>
<dbReference type="Gene3D" id="3.30.450.20">
    <property type="entry name" value="PAS domain"/>
    <property type="match status" value="2"/>
</dbReference>
<comment type="subcellular location">
    <subcellularLocation>
        <location evidence="1">Membrane</location>
    </subcellularLocation>
</comment>
<comment type="caution">
    <text evidence="11">The sequence shown here is derived from an EMBL/GenBank/DDBJ whole genome shotgun (WGS) entry which is preliminary data.</text>
</comment>
<dbReference type="InterPro" id="IPR035965">
    <property type="entry name" value="PAS-like_dom_sf"/>
</dbReference>
<keyword evidence="8" id="KW-0175">Coiled coil</keyword>
<accession>A0ABS3FWX1</accession>
<dbReference type="SUPFAM" id="SSF55785">
    <property type="entry name" value="PYP-like sensor domain (PAS domain)"/>
    <property type="match status" value="2"/>
</dbReference>
<evidence type="ECO:0000256" key="4">
    <source>
        <dbReference type="ARBA" id="ARBA00022989"/>
    </source>
</evidence>
<evidence type="ECO:0000256" key="8">
    <source>
        <dbReference type="SAM" id="Coils"/>
    </source>
</evidence>
<dbReference type="Pfam" id="PF13426">
    <property type="entry name" value="PAS_9"/>
    <property type="match status" value="1"/>
</dbReference>
<feature type="domain" description="PAS" evidence="9">
    <location>
        <begin position="463"/>
        <end position="533"/>
    </location>
</feature>
<dbReference type="CDD" id="cd07302">
    <property type="entry name" value="CHD"/>
    <property type="match status" value="1"/>
</dbReference>
<dbReference type="Pfam" id="PF00211">
    <property type="entry name" value="Guanylate_cyc"/>
    <property type="match status" value="1"/>
</dbReference>
<dbReference type="InterPro" id="IPR029787">
    <property type="entry name" value="Nucleotide_cyclase"/>
</dbReference>
<dbReference type="PROSITE" id="PS50112">
    <property type="entry name" value="PAS"/>
    <property type="match status" value="2"/>
</dbReference>
<evidence type="ECO:0000313" key="12">
    <source>
        <dbReference type="Proteomes" id="UP000664844"/>
    </source>
</evidence>
<sequence length="804" mass="90689">MNPFFKKFLVVHGIEYLILDSALTIRKTSPGVDRFSDSPGPIQVNDEVGLAFPELIGVEDLLQEVLEGRQMSFDLKSLSRFTEAGTPVYFDMYVVQEEQIQGQHLIVFLEDVTDRMSLEQRLVQATNETNLLLSALFESKRYIEQILSSMADALIVTTETGLIKKVNQSTLDLFEYSEAELLGKEISQIVGDHQDLVKDFFLSQMERDEPGLSPVEIVCHTKTRKKVYVGFSCAVIDVSAADIPDLVYIGRDITDRKRKQQRNLAQSATIRILSESANLVEATPKLLPALCESLEWDVGEIWQVQMRDEGGDYPPSKLSRESEYQPDCLTCLQLWHSASWEWFALQQSRKTQLTEGEGLPGHVWAIHQAVWTEDLPGFAMEWPGTDYLVQAGLKSGFAFPIFGDASETQPRVDQSSELLGVIGFYSRDIQTIDEDLMGTCSAIASQIGQFIKRKQAEIALQESEERYRDLFENASDLIQSVSIEGRFLYVNLAWKETLGYSQSDLEKMTVFEILHPQSKLQYQDRFDRIFAGETIDEVTAEFMTKDGQKISLQGSMNCKYLEGKPVAIRGMFRNITERIKVEKALQKQQKKTENLLLNILPEPIVDRLKLEPNSIAETYANVTVLFADLVGFTQIASELSAMEVVELLNLIFSAFDRLTELHQLEKIKTIGDAYMVVAGLPTEREDHAKAIANMALDMQTALSQFNQQTQQSFSIRIGIHSGPVVAGVIGIKKFIYDLWGDTVNIASRMESHSLPGRIQVSETTYYLLQEHYELEKRGTIAVKGKGEMNTYFLIGSKSELSPSP</sequence>
<evidence type="ECO:0000259" key="9">
    <source>
        <dbReference type="PROSITE" id="PS50112"/>
    </source>
</evidence>
<evidence type="ECO:0000256" key="3">
    <source>
        <dbReference type="ARBA" id="ARBA00022741"/>
    </source>
</evidence>
<keyword evidence="6 7" id="KW-0456">Lyase</keyword>
<dbReference type="InterPro" id="IPR029016">
    <property type="entry name" value="GAF-like_dom_sf"/>
</dbReference>
<organism evidence="11 12">
    <name type="scientific">Phormidium pseudopriestleyi FRX01</name>
    <dbReference type="NCBI Taxonomy" id="1759528"/>
    <lineage>
        <taxon>Bacteria</taxon>
        <taxon>Bacillati</taxon>
        <taxon>Cyanobacteriota</taxon>
        <taxon>Cyanophyceae</taxon>
        <taxon>Oscillatoriophycideae</taxon>
        <taxon>Oscillatoriales</taxon>
        <taxon>Oscillatoriaceae</taxon>
        <taxon>Phormidium</taxon>
    </lineage>
</organism>
<protein>
    <submittedName>
        <fullName evidence="11">PAS domain S-box protein</fullName>
    </submittedName>
</protein>
<keyword evidence="2" id="KW-0812">Transmembrane</keyword>
<dbReference type="NCBIfam" id="TIGR00229">
    <property type="entry name" value="sensory_box"/>
    <property type="match status" value="2"/>
</dbReference>
<gene>
    <name evidence="11" type="ORF">J0895_17610</name>
</gene>
<dbReference type="SUPFAM" id="SSF55781">
    <property type="entry name" value="GAF domain-like"/>
    <property type="match status" value="1"/>
</dbReference>
<dbReference type="InterPro" id="IPR050401">
    <property type="entry name" value="Cyclic_nucleotide_synthase"/>
</dbReference>
<dbReference type="SMART" id="SM00091">
    <property type="entry name" value="PAS"/>
    <property type="match status" value="2"/>
</dbReference>
<name>A0ABS3FWX1_9CYAN</name>
<comment type="similarity">
    <text evidence="7">Belongs to the adenylyl cyclase class-4/guanylyl cyclase family.</text>
</comment>
<dbReference type="PROSITE" id="PS50125">
    <property type="entry name" value="GUANYLATE_CYCLASE_2"/>
    <property type="match status" value="1"/>
</dbReference>
<dbReference type="SMART" id="SM00044">
    <property type="entry name" value="CYCc"/>
    <property type="match status" value="1"/>
</dbReference>
<dbReference type="Proteomes" id="UP000664844">
    <property type="component" value="Unassembled WGS sequence"/>
</dbReference>
<evidence type="ECO:0000256" key="7">
    <source>
        <dbReference type="RuleBase" id="RU000405"/>
    </source>
</evidence>
<dbReference type="PROSITE" id="PS00452">
    <property type="entry name" value="GUANYLATE_CYCLASE_1"/>
    <property type="match status" value="1"/>
</dbReference>
<dbReference type="InterPro" id="IPR013655">
    <property type="entry name" value="PAS_fold_3"/>
</dbReference>
<evidence type="ECO:0000256" key="6">
    <source>
        <dbReference type="ARBA" id="ARBA00023239"/>
    </source>
</evidence>
<dbReference type="RefSeq" id="WP_207089317.1">
    <property type="nucleotide sequence ID" value="NZ_JAFLQW010000463.1"/>
</dbReference>
<keyword evidence="12" id="KW-1185">Reference proteome</keyword>
<keyword evidence="4" id="KW-1133">Transmembrane helix</keyword>
<reference evidence="11 12" key="1">
    <citation type="submission" date="2021-03" db="EMBL/GenBank/DDBJ databases">
        <title>Metabolic Capacity of the Antarctic Cyanobacterium Phormidium pseudopriestleyi that Sustains Oxygenic Photosynthesis in the Presence of Hydrogen Sulfide.</title>
        <authorList>
            <person name="Lumian J.E."/>
            <person name="Jungblut A.D."/>
            <person name="Dillon M.L."/>
            <person name="Hawes I."/>
            <person name="Doran P.T."/>
            <person name="Mackey T.J."/>
            <person name="Dick G.J."/>
            <person name="Grettenberger C.L."/>
            <person name="Sumner D.Y."/>
        </authorList>
    </citation>
    <scope>NUCLEOTIDE SEQUENCE [LARGE SCALE GENOMIC DNA]</scope>
    <source>
        <strain evidence="11 12">FRX01</strain>
    </source>
</reference>
<dbReference type="Pfam" id="PF08447">
    <property type="entry name" value="PAS_3"/>
    <property type="match status" value="1"/>
</dbReference>
<evidence type="ECO:0000256" key="2">
    <source>
        <dbReference type="ARBA" id="ARBA00022692"/>
    </source>
</evidence>
<keyword evidence="5" id="KW-0472">Membrane</keyword>
<feature type="domain" description="Guanylate cyclase" evidence="10">
    <location>
        <begin position="623"/>
        <end position="750"/>
    </location>
</feature>
<dbReference type="EMBL" id="JAFLQW010000463">
    <property type="protein sequence ID" value="MBO0350847.1"/>
    <property type="molecule type" value="Genomic_DNA"/>
</dbReference>
<feature type="domain" description="PAS" evidence="9">
    <location>
        <begin position="139"/>
        <end position="208"/>
    </location>
</feature>
<dbReference type="InterPro" id="IPR018297">
    <property type="entry name" value="A/G_cyclase_CS"/>
</dbReference>
<evidence type="ECO:0000256" key="1">
    <source>
        <dbReference type="ARBA" id="ARBA00004370"/>
    </source>
</evidence>
<evidence type="ECO:0000313" key="11">
    <source>
        <dbReference type="EMBL" id="MBO0350847.1"/>
    </source>
</evidence>
<dbReference type="InterPro" id="IPR000014">
    <property type="entry name" value="PAS"/>
</dbReference>
<dbReference type="Gene3D" id="3.30.70.1230">
    <property type="entry name" value="Nucleotide cyclase"/>
    <property type="match status" value="1"/>
</dbReference>
<feature type="coiled-coil region" evidence="8">
    <location>
        <begin position="453"/>
        <end position="480"/>
    </location>
</feature>
<dbReference type="CDD" id="cd00130">
    <property type="entry name" value="PAS"/>
    <property type="match status" value="2"/>
</dbReference>
<evidence type="ECO:0000259" key="10">
    <source>
        <dbReference type="PROSITE" id="PS50125"/>
    </source>
</evidence>
<evidence type="ECO:0000256" key="5">
    <source>
        <dbReference type="ARBA" id="ARBA00023136"/>
    </source>
</evidence>
<dbReference type="PANTHER" id="PTHR11920">
    <property type="entry name" value="GUANYLYL CYCLASE"/>
    <property type="match status" value="1"/>
</dbReference>
<proteinExistence type="inferred from homology"/>
<dbReference type="Gene3D" id="3.30.450.40">
    <property type="match status" value="1"/>
</dbReference>
<keyword evidence="3" id="KW-0547">Nucleotide-binding</keyword>
<dbReference type="InterPro" id="IPR001054">
    <property type="entry name" value="A/G_cyclase"/>
</dbReference>